<comment type="similarity">
    <text evidence="2">Belongs to the HpcH/HpaI aldolase family.</text>
</comment>
<dbReference type="InterPro" id="IPR040442">
    <property type="entry name" value="Pyrv_kinase-like_dom_sf"/>
</dbReference>
<evidence type="ECO:0000313" key="10">
    <source>
        <dbReference type="Proteomes" id="UP000483078"/>
    </source>
</evidence>
<dbReference type="EMBL" id="VENJ01000018">
    <property type="protein sequence ID" value="MTJ05434.1"/>
    <property type="molecule type" value="Genomic_DNA"/>
</dbReference>
<dbReference type="Gene3D" id="3.20.20.60">
    <property type="entry name" value="Phosphoenolpyruvate-binding domains"/>
    <property type="match status" value="1"/>
</dbReference>
<keyword evidence="3" id="KW-0479">Metal-binding</keyword>
<evidence type="ECO:0000256" key="3">
    <source>
        <dbReference type="ARBA" id="ARBA00022723"/>
    </source>
</evidence>
<comment type="cofactor">
    <cofactor evidence="1">
        <name>a divalent metal cation</name>
        <dbReference type="ChEBI" id="CHEBI:60240"/>
    </cofactor>
</comment>
<comment type="catalytic activity">
    <reaction evidence="6">
        <text>D-glyceraldehyde + pyruvate = 2-dehydro-3-deoxy-L-galactonate</text>
        <dbReference type="Rhea" id="RHEA:80055"/>
        <dbReference type="ChEBI" id="CHEBI:15361"/>
        <dbReference type="ChEBI" id="CHEBI:17378"/>
        <dbReference type="ChEBI" id="CHEBI:75545"/>
    </reaction>
</comment>
<dbReference type="AlphaFoldDB" id="A0A7C9L949"/>
<dbReference type="FunFam" id="3.20.20.60:FF:000004">
    <property type="entry name" value="5-keto-4-deoxy-D-glucarate aldolase"/>
    <property type="match status" value="1"/>
</dbReference>
<proteinExistence type="inferred from homology"/>
<dbReference type="InterPro" id="IPR005000">
    <property type="entry name" value="Aldolase/citrate-lyase_domain"/>
</dbReference>
<evidence type="ECO:0000256" key="1">
    <source>
        <dbReference type="ARBA" id="ARBA00001968"/>
    </source>
</evidence>
<keyword evidence="5" id="KW-0670">Pyruvate</keyword>
<dbReference type="InterPro" id="IPR015813">
    <property type="entry name" value="Pyrv/PenolPyrv_kinase-like_dom"/>
</dbReference>
<dbReference type="Proteomes" id="UP000483078">
    <property type="component" value="Unassembled WGS sequence"/>
</dbReference>
<dbReference type="RefSeq" id="WP_273250219.1">
    <property type="nucleotide sequence ID" value="NZ_VENJ01000018.1"/>
</dbReference>
<gene>
    <name evidence="9" type="ORF">FH759_12175</name>
</gene>
<dbReference type="PANTHER" id="PTHR30502:SF4">
    <property type="entry name" value="5-KETO-4-DEOXY-D-GLUCARATE ALDOLASE"/>
    <property type="match status" value="1"/>
</dbReference>
<name>A0A7C9L949_9RHOB</name>
<sequence length="260" mass="27747">MPAPINPFKAALARAELQLGCWAGFADPYATEVLATAGFDWLVIDGEHAPNDLRSIMAQLQVLEGKQSHAVVRLPIGHDWMIKQVLDAGAQTLLIPMVDSAEQARHLVRAMRYPPAGIRGAGAALARASRFSDIEDYVATADDQMCLLVQVESRKGLEALDDILAVDGVDGVFIGPADLAADMGYGADSSARPVADAIRDALERIAASSKAAGILALDPDTAGQYRDWGAQFLAVGIDVLMLARTARATVSAWNDRRKID</sequence>
<reference evidence="9 10" key="1">
    <citation type="submission" date="2019-06" db="EMBL/GenBank/DDBJ databases">
        <title>Enrichment of Autotrophic Halophilic Microorganisms from Red Sea Brine Pool Using Microbial Electrosynthesis System.</title>
        <authorList>
            <person name="Alqahtani M.F."/>
            <person name="Bajracharya S."/>
            <person name="Katuri K.P."/>
            <person name="Ali M."/>
            <person name="Saikaly P.E."/>
        </authorList>
    </citation>
    <scope>NUCLEOTIDE SEQUENCE [LARGE SCALE GENOMIC DNA]</scope>
    <source>
        <strain evidence="9">MES6</strain>
    </source>
</reference>
<dbReference type="PANTHER" id="PTHR30502">
    <property type="entry name" value="2-KETO-3-DEOXY-L-RHAMNONATE ALDOLASE"/>
    <property type="match status" value="1"/>
</dbReference>
<keyword evidence="4 9" id="KW-0456">Lyase</keyword>
<accession>A0A7C9L949</accession>
<organism evidence="9 10">
    <name type="scientific">Sediminimonas qiaohouensis</name>
    <dbReference type="NCBI Taxonomy" id="552061"/>
    <lineage>
        <taxon>Bacteria</taxon>
        <taxon>Pseudomonadati</taxon>
        <taxon>Pseudomonadota</taxon>
        <taxon>Alphaproteobacteria</taxon>
        <taxon>Rhodobacterales</taxon>
        <taxon>Roseobacteraceae</taxon>
        <taxon>Sediminimonas</taxon>
    </lineage>
</organism>
<dbReference type="SUPFAM" id="SSF51621">
    <property type="entry name" value="Phosphoenolpyruvate/pyruvate domain"/>
    <property type="match status" value="1"/>
</dbReference>
<evidence type="ECO:0000256" key="2">
    <source>
        <dbReference type="ARBA" id="ARBA00005568"/>
    </source>
</evidence>
<evidence type="ECO:0000256" key="7">
    <source>
        <dbReference type="ARBA" id="ARBA00068169"/>
    </source>
</evidence>
<feature type="domain" description="HpcH/HpaI aldolase/citrate lyase" evidence="8">
    <location>
        <begin position="18"/>
        <end position="242"/>
    </location>
</feature>
<evidence type="ECO:0000313" key="9">
    <source>
        <dbReference type="EMBL" id="MTJ05434.1"/>
    </source>
</evidence>
<evidence type="ECO:0000256" key="6">
    <source>
        <dbReference type="ARBA" id="ARBA00045074"/>
    </source>
</evidence>
<dbReference type="InterPro" id="IPR050251">
    <property type="entry name" value="HpcH-HpaI_aldolase"/>
</dbReference>
<dbReference type="Pfam" id="PF03328">
    <property type="entry name" value="HpcH_HpaI"/>
    <property type="match status" value="1"/>
</dbReference>
<dbReference type="GO" id="GO:0046872">
    <property type="term" value="F:metal ion binding"/>
    <property type="evidence" value="ECO:0007669"/>
    <property type="project" value="UniProtKB-KW"/>
</dbReference>
<evidence type="ECO:0000259" key="8">
    <source>
        <dbReference type="Pfam" id="PF03328"/>
    </source>
</evidence>
<dbReference type="GO" id="GO:0016832">
    <property type="term" value="F:aldehyde-lyase activity"/>
    <property type="evidence" value="ECO:0007669"/>
    <property type="project" value="UniProtKB-ARBA"/>
</dbReference>
<protein>
    <recommendedName>
        <fullName evidence="7">Hydroxypyruvate/pyruvate aldolase</fullName>
    </recommendedName>
</protein>
<dbReference type="GO" id="GO:0005737">
    <property type="term" value="C:cytoplasm"/>
    <property type="evidence" value="ECO:0007669"/>
    <property type="project" value="TreeGrafter"/>
</dbReference>
<comment type="caution">
    <text evidence="9">The sequence shown here is derived from an EMBL/GenBank/DDBJ whole genome shotgun (WGS) entry which is preliminary data.</text>
</comment>
<evidence type="ECO:0000256" key="5">
    <source>
        <dbReference type="ARBA" id="ARBA00023317"/>
    </source>
</evidence>
<evidence type="ECO:0000256" key="4">
    <source>
        <dbReference type="ARBA" id="ARBA00023239"/>
    </source>
</evidence>